<evidence type="ECO:0000313" key="3">
    <source>
        <dbReference type="Proteomes" id="UP000283269"/>
    </source>
</evidence>
<accession>A0A409WWD2</accession>
<dbReference type="EMBL" id="NHYD01003095">
    <property type="protein sequence ID" value="PPQ82781.1"/>
    <property type="molecule type" value="Genomic_DNA"/>
</dbReference>
<organism evidence="2 3">
    <name type="scientific">Psilocybe cyanescens</name>
    <dbReference type="NCBI Taxonomy" id="93625"/>
    <lineage>
        <taxon>Eukaryota</taxon>
        <taxon>Fungi</taxon>
        <taxon>Dikarya</taxon>
        <taxon>Basidiomycota</taxon>
        <taxon>Agaricomycotina</taxon>
        <taxon>Agaricomycetes</taxon>
        <taxon>Agaricomycetidae</taxon>
        <taxon>Agaricales</taxon>
        <taxon>Agaricineae</taxon>
        <taxon>Strophariaceae</taxon>
        <taxon>Psilocybe</taxon>
    </lineage>
</organism>
<dbReference type="Pfam" id="PF05699">
    <property type="entry name" value="Dimer_Tnp_hAT"/>
    <property type="match status" value="1"/>
</dbReference>
<dbReference type="OrthoDB" id="3062869at2759"/>
<dbReference type="SUPFAM" id="SSF53098">
    <property type="entry name" value="Ribonuclease H-like"/>
    <property type="match status" value="1"/>
</dbReference>
<keyword evidence="3" id="KW-1185">Reference proteome</keyword>
<gene>
    <name evidence="2" type="ORF">CVT25_009276</name>
</gene>
<sequence length="149" mass="16791">MAKLNEYYERTSVSDAHIICMALHPKQKFKHFCKHWGKDLFEDAKATVQENFIEQYKQLHAGSGTSSSTKEEVEASSDPSKPWLGEWNLFLQTHKTVPEGMGIANPLLNAHCYPTWTSLARDYLAIMTSSVSSERAFSAAGITISKHRN</sequence>
<dbReference type="STRING" id="93625.A0A409WWD2"/>
<reference evidence="2 3" key="1">
    <citation type="journal article" date="2018" name="Evol. Lett.">
        <title>Horizontal gene cluster transfer increased hallucinogenic mushroom diversity.</title>
        <authorList>
            <person name="Reynolds H.T."/>
            <person name="Vijayakumar V."/>
            <person name="Gluck-Thaler E."/>
            <person name="Korotkin H.B."/>
            <person name="Matheny P.B."/>
            <person name="Slot J.C."/>
        </authorList>
    </citation>
    <scope>NUCLEOTIDE SEQUENCE [LARGE SCALE GENOMIC DNA]</scope>
    <source>
        <strain evidence="2 3">2631</strain>
    </source>
</reference>
<dbReference type="AlphaFoldDB" id="A0A409WWD2"/>
<evidence type="ECO:0000313" key="2">
    <source>
        <dbReference type="EMBL" id="PPQ82781.1"/>
    </source>
</evidence>
<protein>
    <recommendedName>
        <fullName evidence="1">HAT C-terminal dimerisation domain-containing protein</fullName>
    </recommendedName>
</protein>
<dbReference type="InterPro" id="IPR008906">
    <property type="entry name" value="HATC_C_dom"/>
</dbReference>
<feature type="domain" description="HAT C-terminal dimerisation" evidence="1">
    <location>
        <begin position="109"/>
        <end position="149"/>
    </location>
</feature>
<evidence type="ECO:0000259" key="1">
    <source>
        <dbReference type="Pfam" id="PF05699"/>
    </source>
</evidence>
<name>A0A409WWD2_PSICY</name>
<proteinExistence type="predicted"/>
<dbReference type="InterPro" id="IPR012337">
    <property type="entry name" value="RNaseH-like_sf"/>
</dbReference>
<comment type="caution">
    <text evidence="2">The sequence shown here is derived from an EMBL/GenBank/DDBJ whole genome shotgun (WGS) entry which is preliminary data.</text>
</comment>
<dbReference type="Proteomes" id="UP000283269">
    <property type="component" value="Unassembled WGS sequence"/>
</dbReference>
<dbReference type="GO" id="GO:0046983">
    <property type="term" value="F:protein dimerization activity"/>
    <property type="evidence" value="ECO:0007669"/>
    <property type="project" value="InterPro"/>
</dbReference>
<dbReference type="InParanoid" id="A0A409WWD2"/>